<dbReference type="RefSeq" id="WP_184914890.1">
    <property type="nucleotide sequence ID" value="NZ_JACHJR010000001.1"/>
</dbReference>
<dbReference type="AlphaFoldDB" id="A0A7W7SB58"/>
<reference evidence="1 2" key="1">
    <citation type="submission" date="2020-08" db="EMBL/GenBank/DDBJ databases">
        <title>Sequencing the genomes of 1000 actinobacteria strains.</title>
        <authorList>
            <person name="Klenk H.-P."/>
        </authorList>
    </citation>
    <scope>NUCLEOTIDE SEQUENCE [LARGE SCALE GENOMIC DNA]</scope>
    <source>
        <strain evidence="1 2">DSM 44786</strain>
    </source>
</reference>
<name>A0A7W7SB58_9ACTN</name>
<accession>A0A7W7SB58</accession>
<evidence type="ECO:0000313" key="2">
    <source>
        <dbReference type="Proteomes" id="UP000573327"/>
    </source>
</evidence>
<sequence length="348" mass="37856">MLFLTIAVCALLFTLFKSLKAKRAANVSHAEVLSDPARASQFGLVPNQGLVLGRTTVDDDARIALSAVRDGSWREAAAYIDAAGTDWDERWSRTELFVGPASRDDSWLNAWRMEQPDNSDAAALHVDALVHAGWAIRGSGYANSVTDEMRDGFVRKLEQATEAAAEAVRLAPAADPSPYLAQLALARGNNWSNDQFREFWAEVVKRTPLNRDAHWQAMQYWCRKWHGSDDLMHAFVDGAIAAAPAGSLLSTLKLDAHSEQDGKAETRNTAELRAAVDTVLADIAAARPDHPELPGARGRVVGFLAGQGRHAEALAQFQALGPVIPAPFLGEPDEFVELRARTVVALSR</sequence>
<protein>
    <recommendedName>
        <fullName evidence="3">DUF4034 domain-containing protein</fullName>
    </recommendedName>
</protein>
<gene>
    <name evidence="1" type="ORF">F4556_002758</name>
</gene>
<dbReference type="Proteomes" id="UP000573327">
    <property type="component" value="Unassembled WGS sequence"/>
</dbReference>
<proteinExistence type="predicted"/>
<evidence type="ECO:0008006" key="3">
    <source>
        <dbReference type="Google" id="ProtNLM"/>
    </source>
</evidence>
<organism evidence="1 2">
    <name type="scientific">Kitasatospora gansuensis</name>
    <dbReference type="NCBI Taxonomy" id="258050"/>
    <lineage>
        <taxon>Bacteria</taxon>
        <taxon>Bacillati</taxon>
        <taxon>Actinomycetota</taxon>
        <taxon>Actinomycetes</taxon>
        <taxon>Kitasatosporales</taxon>
        <taxon>Streptomycetaceae</taxon>
        <taxon>Kitasatospora</taxon>
    </lineage>
</organism>
<dbReference type="EMBL" id="JACHJR010000001">
    <property type="protein sequence ID" value="MBB4947223.1"/>
    <property type="molecule type" value="Genomic_DNA"/>
</dbReference>
<keyword evidence="2" id="KW-1185">Reference proteome</keyword>
<comment type="caution">
    <text evidence="1">The sequence shown here is derived from an EMBL/GenBank/DDBJ whole genome shotgun (WGS) entry which is preliminary data.</text>
</comment>
<evidence type="ECO:0000313" key="1">
    <source>
        <dbReference type="EMBL" id="MBB4947223.1"/>
    </source>
</evidence>